<reference evidence="1 2" key="1">
    <citation type="journal article" date="2016" name="Nat. Commun.">
        <title>Extremotolerant tardigrade genome and improved radiotolerance of human cultured cells by tardigrade-unique protein.</title>
        <authorList>
            <person name="Hashimoto T."/>
            <person name="Horikawa D.D."/>
            <person name="Saito Y."/>
            <person name="Kuwahara H."/>
            <person name="Kozuka-Hata H."/>
            <person name="Shin-I T."/>
            <person name="Minakuchi Y."/>
            <person name="Ohishi K."/>
            <person name="Motoyama A."/>
            <person name="Aizu T."/>
            <person name="Enomoto A."/>
            <person name="Kondo K."/>
            <person name="Tanaka S."/>
            <person name="Hara Y."/>
            <person name="Koshikawa S."/>
            <person name="Sagara H."/>
            <person name="Miura T."/>
            <person name="Yokobori S."/>
            <person name="Miyagawa K."/>
            <person name="Suzuki Y."/>
            <person name="Kubo T."/>
            <person name="Oyama M."/>
            <person name="Kohara Y."/>
            <person name="Fujiyama A."/>
            <person name="Arakawa K."/>
            <person name="Katayama T."/>
            <person name="Toyoda A."/>
            <person name="Kunieda T."/>
        </authorList>
    </citation>
    <scope>NUCLEOTIDE SEQUENCE [LARGE SCALE GENOMIC DNA]</scope>
    <source>
        <strain evidence="1 2">YOKOZUNA-1</strain>
    </source>
</reference>
<dbReference type="Proteomes" id="UP000186922">
    <property type="component" value="Unassembled WGS sequence"/>
</dbReference>
<dbReference type="OrthoDB" id="10051656at2759"/>
<dbReference type="AlphaFoldDB" id="A0A1D1V1R0"/>
<organism evidence="1 2">
    <name type="scientific">Ramazzottius varieornatus</name>
    <name type="common">Water bear</name>
    <name type="synonym">Tardigrade</name>
    <dbReference type="NCBI Taxonomy" id="947166"/>
    <lineage>
        <taxon>Eukaryota</taxon>
        <taxon>Metazoa</taxon>
        <taxon>Ecdysozoa</taxon>
        <taxon>Tardigrada</taxon>
        <taxon>Eutardigrada</taxon>
        <taxon>Parachela</taxon>
        <taxon>Hypsibioidea</taxon>
        <taxon>Ramazzottiidae</taxon>
        <taxon>Ramazzottius</taxon>
    </lineage>
</organism>
<gene>
    <name evidence="1" type="primary">RvY_06497-1</name>
    <name evidence="1" type="synonym">RvY_06497.1</name>
    <name evidence="1" type="ORF">RvY_06497</name>
</gene>
<sequence length="146" mass="16531">MAVSPGNRKFLPVLFITLQEDKGVFGPIVSKALFKARNLHVTASKSGQMTKELYIEWCEKVFFPQMNGHCFFLADSWKTFADHDAVEEVKPEKLEYEMITIPPKDGGWGNRTPRAQKYFFDDTGFPVFPPAVGSHHELPLPSGTRL</sequence>
<protein>
    <recommendedName>
        <fullName evidence="3">DDE-1 domain-containing protein</fullName>
    </recommendedName>
</protein>
<evidence type="ECO:0000313" key="1">
    <source>
        <dbReference type="EMBL" id="GAU94780.1"/>
    </source>
</evidence>
<keyword evidence="2" id="KW-1185">Reference proteome</keyword>
<proteinExistence type="predicted"/>
<dbReference type="EMBL" id="BDGG01000003">
    <property type="protein sequence ID" value="GAU94780.1"/>
    <property type="molecule type" value="Genomic_DNA"/>
</dbReference>
<comment type="caution">
    <text evidence="1">The sequence shown here is derived from an EMBL/GenBank/DDBJ whole genome shotgun (WGS) entry which is preliminary data.</text>
</comment>
<accession>A0A1D1V1R0</accession>
<evidence type="ECO:0008006" key="3">
    <source>
        <dbReference type="Google" id="ProtNLM"/>
    </source>
</evidence>
<name>A0A1D1V1R0_RAMVA</name>
<evidence type="ECO:0000313" key="2">
    <source>
        <dbReference type="Proteomes" id="UP000186922"/>
    </source>
</evidence>